<dbReference type="AlphaFoldDB" id="A0A4Q4MCI9"/>
<reference evidence="2" key="1">
    <citation type="journal article" date="2019" name="bioRxiv">
        <title>Genomics, evolutionary history and diagnostics of the Alternaria alternata species group including apple and Asian pear pathotypes.</title>
        <authorList>
            <person name="Armitage A.D."/>
            <person name="Cockerton H.M."/>
            <person name="Sreenivasaprasad S."/>
            <person name="Woodhall J.W."/>
            <person name="Lane C.R."/>
            <person name="Harrison R.J."/>
            <person name="Clarkson J.P."/>
        </authorList>
    </citation>
    <scope>NUCLEOTIDE SEQUENCE [LARGE SCALE GENOMIC DNA]</scope>
    <source>
        <strain evidence="2">FERA 1082</strain>
    </source>
</reference>
<organism evidence="1 2">
    <name type="scientific">Alternaria tenuissima</name>
    <dbReference type="NCBI Taxonomy" id="119927"/>
    <lineage>
        <taxon>Eukaryota</taxon>
        <taxon>Fungi</taxon>
        <taxon>Dikarya</taxon>
        <taxon>Ascomycota</taxon>
        <taxon>Pezizomycotina</taxon>
        <taxon>Dothideomycetes</taxon>
        <taxon>Pleosporomycetidae</taxon>
        <taxon>Pleosporales</taxon>
        <taxon>Pleosporineae</taxon>
        <taxon>Pleosporaceae</taxon>
        <taxon>Alternaria</taxon>
        <taxon>Alternaria sect. Alternaria</taxon>
        <taxon>Alternaria alternata complex</taxon>
    </lineage>
</organism>
<evidence type="ECO:0000313" key="2">
    <source>
        <dbReference type="Proteomes" id="UP000292402"/>
    </source>
</evidence>
<dbReference type="Proteomes" id="UP000292402">
    <property type="component" value="Unassembled WGS sequence"/>
</dbReference>
<sequence>MLSLEHFSPSILRVNKQMYSEGYNVMIKVNRFVLVTCNGGLHFSHILMQNDVPFLAIGYGPGISSSDPATRDFRGHAIHVTIGNSKDDWQRDLAPSQFVLPCNIIMLFRDLELLCQAIMRGDDLLEDHMKVVLISIELGPAAIVPPYQTEAPTTYFSSTKVQELLEPFRRRIRDMPRVDIGGIVDESLVQSTLKDLARDKFEELDDLIESWRARVAQGTKLFEQGNRDGSAHWFQVNMNITKMHDGPMWTRLVKRGGSSFVGKVAEFYYTTNLNIVALLLLWLEEGRRDVMSSIRDAYENMRNSQEAEYWGMEHSWEPSLAEHTDNMFQYTKFCRLWGVPTLIPFAVATIDKLVHEHPSNPEFLDEKRKIEA</sequence>
<accession>A0A4Q4MCI9</accession>
<gene>
    <name evidence="1" type="ORF">AA0114_g8260</name>
</gene>
<dbReference type="EMBL" id="PDXA01000029">
    <property type="protein sequence ID" value="RYN46549.1"/>
    <property type="molecule type" value="Genomic_DNA"/>
</dbReference>
<protein>
    <submittedName>
        <fullName evidence="1">Uncharacterized protein</fullName>
    </submittedName>
</protein>
<comment type="caution">
    <text evidence="1">The sequence shown here is derived from an EMBL/GenBank/DDBJ whole genome shotgun (WGS) entry which is preliminary data.</text>
</comment>
<evidence type="ECO:0000313" key="1">
    <source>
        <dbReference type="EMBL" id="RYN46549.1"/>
    </source>
</evidence>
<proteinExistence type="predicted"/>
<name>A0A4Q4MCI9_9PLEO</name>